<dbReference type="EMBL" id="CP136426">
    <property type="protein sequence ID" value="WOC51972.1"/>
    <property type="molecule type" value="Genomic_DNA"/>
</dbReference>
<gene>
    <name evidence="1" type="ORF">BPO_1325</name>
</gene>
<dbReference type="GO" id="GO:0016788">
    <property type="term" value="F:hydrolase activity, acting on ester bonds"/>
    <property type="evidence" value="ECO:0007669"/>
    <property type="project" value="UniProtKB-ARBA"/>
</dbReference>
<evidence type="ECO:0000313" key="2">
    <source>
        <dbReference type="Proteomes" id="UP001432059"/>
    </source>
</evidence>
<dbReference type="AlphaFoldDB" id="A0AAU0F2Y5"/>
<protein>
    <submittedName>
        <fullName evidence="1">G-D-S-L family lipolytic protein</fullName>
    </submittedName>
</protein>
<dbReference type="SUPFAM" id="SSF52266">
    <property type="entry name" value="SGNH hydrolase"/>
    <property type="match status" value="2"/>
</dbReference>
<reference evidence="1" key="1">
    <citation type="submission" date="2023-10" db="EMBL/GenBank/DDBJ databases">
        <title>Characterization and whole genome sequencing of a novel strain of Bergeyella porcorum QD2021 isolated from pig.</title>
        <authorList>
            <person name="Liu G."/>
            <person name="Chen C."/>
            <person name="Han X."/>
        </authorList>
    </citation>
    <scope>NUCLEOTIDE SEQUENCE</scope>
    <source>
        <strain evidence="1">QD2021</strain>
    </source>
</reference>
<dbReference type="KEGG" id="bpor:BPO_1325"/>
<organism evidence="1 2">
    <name type="scientific">Bergeyella porcorum</name>
    <dbReference type="NCBI Taxonomy" id="1735111"/>
    <lineage>
        <taxon>Bacteria</taxon>
        <taxon>Pseudomonadati</taxon>
        <taxon>Bacteroidota</taxon>
        <taxon>Flavobacteriia</taxon>
        <taxon>Flavobacteriales</taxon>
        <taxon>Weeksellaceae</taxon>
        <taxon>Bergeyella</taxon>
    </lineage>
</organism>
<keyword evidence="2" id="KW-1185">Reference proteome</keyword>
<sequence length="335" mass="34680">MVAAGYGNAAGIALGRSNPYFVRFASSATTSVLEDAKAKKPTFFSLWIGNNDVLSYATSGGAGTDQTGNPDHATYGSNDITDPQVLAASIKAVLDGMKSVGATKGVIANIPDVTTIPFFTTVPSKPISGLTSAQVTALNTAYAKYNAGLAQIKALGAITEAEYQQRLISFSETGSNGAVIIDSDLTNLSAYGIPSYRQTTSEDYILLTSLSAVRSGGGTQTALTNAQVLTQKEVAKIATATAAYNAAIKSLADAYGLAFVDANAKMKELSSGMIFNGTAYTATFVSGGAFSLDGVHLTGRGYAVIANEFIKAINSTYGSALRQVNPNRYSGVTFP</sequence>
<dbReference type="InterPro" id="IPR036514">
    <property type="entry name" value="SGNH_hydro_sf"/>
</dbReference>
<dbReference type="Proteomes" id="UP001432059">
    <property type="component" value="Chromosome"/>
</dbReference>
<proteinExistence type="predicted"/>
<dbReference type="Gene3D" id="3.40.50.1110">
    <property type="entry name" value="SGNH hydrolase"/>
    <property type="match status" value="2"/>
</dbReference>
<name>A0AAU0F2Y5_9FLAO</name>
<evidence type="ECO:0000313" key="1">
    <source>
        <dbReference type="EMBL" id="WOC51972.1"/>
    </source>
</evidence>
<accession>A0AAU0F2Y5</accession>